<dbReference type="AlphaFoldDB" id="A0A2W1JML5"/>
<protein>
    <submittedName>
        <fullName evidence="1">Uncharacterized protein</fullName>
    </submittedName>
</protein>
<gene>
    <name evidence="1" type="ORF">C1752_17638</name>
</gene>
<dbReference type="EMBL" id="PQWO01000062">
    <property type="protein sequence ID" value="PZD70147.1"/>
    <property type="molecule type" value="Genomic_DNA"/>
</dbReference>
<keyword evidence="2" id="KW-1185">Reference proteome</keyword>
<accession>A0A2W1JML5</accession>
<evidence type="ECO:0000313" key="2">
    <source>
        <dbReference type="Proteomes" id="UP000248857"/>
    </source>
</evidence>
<name>A0A2W1JML5_9CYAN</name>
<dbReference type="RefSeq" id="WP_110989298.1">
    <property type="nucleotide sequence ID" value="NZ_CAWNWM010000062.1"/>
</dbReference>
<reference evidence="1 2" key="1">
    <citation type="journal article" date="2018" name="Sci. Rep.">
        <title>A novel species of the marine cyanobacterium Acaryochloris with a unique pigment content and lifestyle.</title>
        <authorList>
            <person name="Partensky F."/>
            <person name="Six C."/>
            <person name="Ratin M."/>
            <person name="Garczarek L."/>
            <person name="Vaulot D."/>
            <person name="Probert I."/>
            <person name="Calteau A."/>
            <person name="Gourvil P."/>
            <person name="Marie D."/>
            <person name="Grebert T."/>
            <person name="Bouchier C."/>
            <person name="Le Panse S."/>
            <person name="Gachenot M."/>
            <person name="Rodriguez F."/>
            <person name="Garrido J.L."/>
        </authorList>
    </citation>
    <scope>NUCLEOTIDE SEQUENCE [LARGE SCALE GENOMIC DNA]</scope>
    <source>
        <strain evidence="1 2">RCC1774</strain>
    </source>
</reference>
<dbReference type="Proteomes" id="UP000248857">
    <property type="component" value="Unassembled WGS sequence"/>
</dbReference>
<proteinExistence type="predicted"/>
<comment type="caution">
    <text evidence="1">The sequence shown here is derived from an EMBL/GenBank/DDBJ whole genome shotgun (WGS) entry which is preliminary data.</text>
</comment>
<organism evidence="1 2">
    <name type="scientific">Acaryochloris thomasi RCC1774</name>
    <dbReference type="NCBI Taxonomy" id="1764569"/>
    <lineage>
        <taxon>Bacteria</taxon>
        <taxon>Bacillati</taxon>
        <taxon>Cyanobacteriota</taxon>
        <taxon>Cyanophyceae</taxon>
        <taxon>Acaryochloridales</taxon>
        <taxon>Acaryochloridaceae</taxon>
        <taxon>Acaryochloris</taxon>
        <taxon>Acaryochloris thomasi</taxon>
    </lineage>
</organism>
<sequence length="129" mass="14691">MNIDQFESKIEAGLSGAASALYEVGKNLACIRDRKLYKAAGFPNFESYLRERWDFNRTHGYHLIHAAEVLEGLMEHFDDAQLPQTESAIRPLRALSQEKRVEVWSEALRRSRRRPGKGTVDAVIAELCT</sequence>
<evidence type="ECO:0000313" key="1">
    <source>
        <dbReference type="EMBL" id="PZD70147.1"/>
    </source>
</evidence>
<dbReference type="OrthoDB" id="574730at2"/>